<accession>A0A0H5DGH9</accession>
<dbReference type="PANTHER" id="PTHR44520">
    <property type="entry name" value="RESPONSE REGULATOR RCP1-RELATED"/>
    <property type="match status" value="1"/>
</dbReference>
<dbReference type="EMBL" id="CVRL01000013">
    <property type="protein sequence ID" value="CRL10560.1"/>
    <property type="molecule type" value="Genomic_DNA"/>
</dbReference>
<proteinExistence type="predicted"/>
<dbReference type="InterPro" id="IPR052893">
    <property type="entry name" value="TCS_response_regulator"/>
</dbReference>
<dbReference type="InterPro" id="IPR001789">
    <property type="entry name" value="Sig_transdc_resp-reg_receiver"/>
</dbReference>
<dbReference type="PROSITE" id="PS50110">
    <property type="entry name" value="RESPONSE_REGULATORY"/>
    <property type="match status" value="1"/>
</dbReference>
<dbReference type="Gene3D" id="3.40.50.2300">
    <property type="match status" value="1"/>
</dbReference>
<dbReference type="AlphaFoldDB" id="A0A0H5DGH9"/>
<evidence type="ECO:0000256" key="1">
    <source>
        <dbReference type="PROSITE-ProRule" id="PRU00169"/>
    </source>
</evidence>
<dbReference type="Pfam" id="PF00072">
    <property type="entry name" value="Response_reg"/>
    <property type="match status" value="1"/>
</dbReference>
<feature type="modified residue" description="4-aspartylphosphate" evidence="1">
    <location>
        <position position="65"/>
    </location>
</feature>
<dbReference type="CDD" id="cd17557">
    <property type="entry name" value="REC_Rcp-like"/>
    <property type="match status" value="1"/>
</dbReference>
<dbReference type="RefSeq" id="WP_008559441.1">
    <property type="nucleotide sequence ID" value="NZ_BSKQ01000001.1"/>
</dbReference>
<organism evidence="3 4">
    <name type="scientific">Phaeobacter italicus</name>
    <dbReference type="NCBI Taxonomy" id="481446"/>
    <lineage>
        <taxon>Bacteria</taxon>
        <taxon>Pseudomonadati</taxon>
        <taxon>Pseudomonadota</taxon>
        <taxon>Alphaproteobacteria</taxon>
        <taxon>Rhodobacterales</taxon>
        <taxon>Roseobacteraceae</taxon>
        <taxon>Phaeobacter</taxon>
    </lineage>
</organism>
<dbReference type="Proteomes" id="UP000043764">
    <property type="component" value="Unassembled WGS sequence"/>
</dbReference>
<feature type="domain" description="Response regulatory" evidence="2">
    <location>
        <begin position="8"/>
        <end position="132"/>
    </location>
</feature>
<evidence type="ECO:0000313" key="3">
    <source>
        <dbReference type="EMBL" id="CRL10560.1"/>
    </source>
</evidence>
<dbReference type="STRING" id="481446.NIT7645_00110"/>
<dbReference type="SMART" id="SM00448">
    <property type="entry name" value="REC"/>
    <property type="match status" value="1"/>
</dbReference>
<name>A0A0H5DGH9_9RHOB</name>
<protein>
    <submittedName>
        <fullName evidence="3">Response regulator rcp1</fullName>
    </submittedName>
</protein>
<evidence type="ECO:0000259" key="2">
    <source>
        <dbReference type="PROSITE" id="PS50110"/>
    </source>
</evidence>
<dbReference type="PANTHER" id="PTHR44520:SF2">
    <property type="entry name" value="RESPONSE REGULATOR RCP1"/>
    <property type="match status" value="1"/>
</dbReference>
<evidence type="ECO:0000313" key="4">
    <source>
        <dbReference type="Proteomes" id="UP000043764"/>
    </source>
</evidence>
<dbReference type="InterPro" id="IPR011006">
    <property type="entry name" value="CheY-like_superfamily"/>
</dbReference>
<reference evidence="4" key="1">
    <citation type="submission" date="2015-05" db="EMBL/GenBank/DDBJ databases">
        <authorList>
            <person name="Rodrigo-Torres Lidia"/>
            <person name="Arahal R.David."/>
        </authorList>
    </citation>
    <scope>NUCLEOTIDE SEQUENCE [LARGE SCALE GENOMIC DNA]</scope>
    <source>
        <strain evidence="4">CECT 7321</strain>
    </source>
</reference>
<keyword evidence="1" id="KW-0597">Phosphoprotein</keyword>
<dbReference type="GO" id="GO:0000160">
    <property type="term" value="P:phosphorelay signal transduction system"/>
    <property type="evidence" value="ECO:0007669"/>
    <property type="project" value="InterPro"/>
</dbReference>
<sequence>MMDKETVTFLIVDDDEVAVMAIRRALNKMRFVNPVEVVGDGQEALDLLRGVNSEALAKPYIILLDLNMPRMGGLEFLAEVREDEELANSVIFVLTTSDAPSDIAKAYEQKIAGYIIKENAYDTVKAAMEMLGAFVEIVSLEGRPQLQAAAQ</sequence>
<gene>
    <name evidence="3" type="primary">rcp1</name>
    <name evidence="3" type="ORF">NIT7321_01406</name>
</gene>
<keyword evidence="4" id="KW-1185">Reference proteome</keyword>
<dbReference type="OrthoDB" id="9793549at2"/>
<dbReference type="SUPFAM" id="SSF52172">
    <property type="entry name" value="CheY-like"/>
    <property type="match status" value="1"/>
</dbReference>